<name>A0A498DAP2_9BACI</name>
<evidence type="ECO:0000256" key="2">
    <source>
        <dbReference type="ARBA" id="ARBA00023235"/>
    </source>
</evidence>
<dbReference type="OrthoDB" id="9804765at2"/>
<dbReference type="GO" id="GO:0016853">
    <property type="term" value="F:isomerase activity"/>
    <property type="evidence" value="ECO:0007669"/>
    <property type="project" value="UniProtKB-UniRule"/>
</dbReference>
<dbReference type="Gene3D" id="3.30.429.10">
    <property type="entry name" value="Macrophage Migration Inhibitory Factor"/>
    <property type="match status" value="1"/>
</dbReference>
<accession>A0A498DAP2</accession>
<dbReference type="InterPro" id="IPR018191">
    <property type="entry name" value="4-OT"/>
</dbReference>
<dbReference type="SUPFAM" id="SSF55331">
    <property type="entry name" value="Tautomerase/MIF"/>
    <property type="match status" value="1"/>
</dbReference>
<gene>
    <name evidence="6" type="ORF">D8M04_09530</name>
</gene>
<dbReference type="PANTHER" id="PTHR35530:SF1">
    <property type="entry name" value="2-HYDROXYMUCONATE TAUTOMERASE"/>
    <property type="match status" value="1"/>
</dbReference>
<evidence type="ECO:0000256" key="4">
    <source>
        <dbReference type="RuleBase" id="RU362032"/>
    </source>
</evidence>
<proteinExistence type="inferred from homology"/>
<evidence type="ECO:0000313" key="7">
    <source>
        <dbReference type="Proteomes" id="UP000270219"/>
    </source>
</evidence>
<dbReference type="InterPro" id="IPR004370">
    <property type="entry name" value="4-OT-like_dom"/>
</dbReference>
<comment type="similarity">
    <text evidence="1 4">Belongs to the 4-oxalocrotonate tautomerase family.</text>
</comment>
<evidence type="ECO:0000256" key="1">
    <source>
        <dbReference type="ARBA" id="ARBA00006723"/>
    </source>
</evidence>
<dbReference type="InterPro" id="IPR014347">
    <property type="entry name" value="Tautomerase/MIF_sf"/>
</dbReference>
<dbReference type="Pfam" id="PF01361">
    <property type="entry name" value="Tautomerase"/>
    <property type="match status" value="1"/>
</dbReference>
<dbReference type="NCBIfam" id="NF002571">
    <property type="entry name" value="PRK02220.1"/>
    <property type="match status" value="1"/>
</dbReference>
<evidence type="ECO:0000313" key="6">
    <source>
        <dbReference type="EMBL" id="RLL45100.1"/>
    </source>
</evidence>
<evidence type="ECO:0000256" key="3">
    <source>
        <dbReference type="PIRSR" id="PIRSR618191-1"/>
    </source>
</evidence>
<evidence type="ECO:0000259" key="5">
    <source>
        <dbReference type="Pfam" id="PF01361"/>
    </source>
</evidence>
<dbReference type="RefSeq" id="WP_121522689.1">
    <property type="nucleotide sequence ID" value="NZ_RCHR01000003.1"/>
</dbReference>
<reference evidence="6 7" key="1">
    <citation type="submission" date="2018-10" db="EMBL/GenBank/DDBJ databases">
        <title>Oceanobacillus sp. YLB-02 draft genome.</title>
        <authorList>
            <person name="Yu L."/>
        </authorList>
    </citation>
    <scope>NUCLEOTIDE SEQUENCE [LARGE SCALE GENOMIC DNA]</scope>
    <source>
        <strain evidence="6 7">YLB-02</strain>
    </source>
</reference>
<dbReference type="NCBIfam" id="NF002524">
    <property type="entry name" value="PRK01964.1"/>
    <property type="match status" value="1"/>
</dbReference>
<dbReference type="EC" id="5.3.2.-" evidence="4"/>
<keyword evidence="2 4" id="KW-0413">Isomerase</keyword>
<comment type="caution">
    <text evidence="6">The sequence shown here is derived from an EMBL/GenBank/DDBJ whole genome shotgun (WGS) entry which is preliminary data.</text>
</comment>
<feature type="domain" description="4-oxalocrotonate tautomerase-like" evidence="5">
    <location>
        <begin position="2"/>
        <end position="59"/>
    </location>
</feature>
<organism evidence="6 7">
    <name type="scientific">Oceanobacillus piezotolerans</name>
    <dbReference type="NCBI Taxonomy" id="2448030"/>
    <lineage>
        <taxon>Bacteria</taxon>
        <taxon>Bacillati</taxon>
        <taxon>Bacillota</taxon>
        <taxon>Bacilli</taxon>
        <taxon>Bacillales</taxon>
        <taxon>Bacillaceae</taxon>
        <taxon>Oceanobacillus</taxon>
    </lineage>
</organism>
<keyword evidence="7" id="KW-1185">Reference proteome</keyword>
<dbReference type="Proteomes" id="UP000270219">
    <property type="component" value="Unassembled WGS sequence"/>
</dbReference>
<sequence>MPLVNIQIMEGRSPEKIEALLENVTNTIMETLDAPRQNVRVIVQEIPKTHWGIGGASAEKLGR</sequence>
<dbReference type="EMBL" id="RCHR01000003">
    <property type="protein sequence ID" value="RLL45100.1"/>
    <property type="molecule type" value="Genomic_DNA"/>
</dbReference>
<feature type="active site" description="Proton acceptor; via imino nitrogen" evidence="3">
    <location>
        <position position="2"/>
    </location>
</feature>
<dbReference type="PANTHER" id="PTHR35530">
    <property type="entry name" value="TAUTOMERASE-RELATED"/>
    <property type="match status" value="1"/>
</dbReference>
<dbReference type="AlphaFoldDB" id="A0A498DAP2"/>
<protein>
    <recommendedName>
        <fullName evidence="4">Tautomerase</fullName>
        <ecNumber evidence="4">5.3.2.-</ecNumber>
    </recommendedName>
</protein>
<dbReference type="NCBIfam" id="TIGR00013">
    <property type="entry name" value="taut"/>
    <property type="match status" value="1"/>
</dbReference>